<dbReference type="Pfam" id="PF00258">
    <property type="entry name" value="Flavodoxin_1"/>
    <property type="match status" value="1"/>
</dbReference>
<dbReference type="InterPro" id="IPR029039">
    <property type="entry name" value="Flavoprotein-like_sf"/>
</dbReference>
<dbReference type="GO" id="GO:0008137">
    <property type="term" value="F:NADH dehydrogenase (ubiquinone) activity"/>
    <property type="evidence" value="ECO:0007669"/>
    <property type="project" value="InterPro"/>
</dbReference>
<evidence type="ECO:0000259" key="15">
    <source>
        <dbReference type="PROSITE" id="PS51379"/>
    </source>
</evidence>
<feature type="domain" description="4Fe-4S ferredoxin-type" evidence="15">
    <location>
        <begin position="172"/>
        <end position="200"/>
    </location>
</feature>
<dbReference type="PROSITE" id="PS00198">
    <property type="entry name" value="4FE4S_FER_1"/>
    <property type="match status" value="1"/>
</dbReference>
<evidence type="ECO:0000256" key="9">
    <source>
        <dbReference type="ARBA" id="ARBA00022857"/>
    </source>
</evidence>
<dbReference type="GO" id="GO:0004783">
    <property type="term" value="F:sulfite reductase (NADPH) activity"/>
    <property type="evidence" value="ECO:0007669"/>
    <property type="project" value="TreeGrafter"/>
</dbReference>
<organism evidence="17">
    <name type="scientific">Stygiella incarcerata</name>
    <dbReference type="NCBI Taxonomy" id="1712417"/>
    <lineage>
        <taxon>Eukaryota</taxon>
        <taxon>Discoba</taxon>
        <taxon>Jakobida</taxon>
        <taxon>Andalucina</taxon>
        <taxon>Stygiellidae</taxon>
        <taxon>Stygiella</taxon>
    </lineage>
</organism>
<keyword evidence="5" id="KW-0285">Flavoprotein</keyword>
<keyword evidence="10" id="KW-0560">Oxidoreductase</keyword>
<dbReference type="GO" id="GO:0005506">
    <property type="term" value="F:iron ion binding"/>
    <property type="evidence" value="ECO:0007669"/>
    <property type="project" value="InterPro"/>
</dbReference>
<dbReference type="NCBIfam" id="TIGR02512">
    <property type="entry name" value="FeFe_hydrog_A"/>
    <property type="match status" value="1"/>
</dbReference>
<feature type="domain" description="FAD-binding FR-type" evidence="16">
    <location>
        <begin position="757"/>
        <end position="988"/>
    </location>
</feature>
<protein>
    <submittedName>
        <fullName evidence="17 18">Fe-hydrogenase 2</fullName>
    </submittedName>
</protein>
<evidence type="ECO:0000313" key="18">
    <source>
        <dbReference type="EMBL" id="ANM86884.1"/>
    </source>
</evidence>
<dbReference type="InterPro" id="IPR013352">
    <property type="entry name" value="Fe_hydrogenase_subset"/>
</dbReference>
<evidence type="ECO:0000259" key="14">
    <source>
        <dbReference type="PROSITE" id="PS51085"/>
    </source>
</evidence>
<keyword evidence="11" id="KW-0408">Iron</keyword>
<dbReference type="Gene3D" id="3.40.50.80">
    <property type="entry name" value="Nucleotide-binding domain of ferredoxin-NADP reductase (FNR) module"/>
    <property type="match status" value="1"/>
</dbReference>
<dbReference type="EMBL" id="KT984648">
    <property type="protein sequence ID" value="ANM86868.1"/>
    <property type="molecule type" value="mRNA"/>
</dbReference>
<gene>
    <name evidence="17" type="primary">HYDA2</name>
</gene>
<dbReference type="InterPro" id="IPR004108">
    <property type="entry name" value="Fe_hydrogenase_lsu_C"/>
</dbReference>
<dbReference type="InterPro" id="IPR001041">
    <property type="entry name" value="2Fe-2S_ferredoxin-type"/>
</dbReference>
<dbReference type="GO" id="GO:0042773">
    <property type="term" value="P:ATP synthesis coupled electron transport"/>
    <property type="evidence" value="ECO:0007669"/>
    <property type="project" value="InterPro"/>
</dbReference>
<feature type="domain" description="2Fe-2S ferredoxin-type" evidence="14">
    <location>
        <begin position="3"/>
        <end position="83"/>
    </location>
</feature>
<dbReference type="PANTHER" id="PTHR19384:SF109">
    <property type="entry name" value="SULFITE REDUCTASE [NADPH] FLAVOPROTEIN COMPONENT"/>
    <property type="match status" value="1"/>
</dbReference>
<dbReference type="Gene3D" id="3.40.950.10">
    <property type="entry name" value="Fe-only Hydrogenase (Larger Subunit), Chain L, domain 3"/>
    <property type="match status" value="1"/>
</dbReference>
<evidence type="ECO:0000313" key="17">
    <source>
        <dbReference type="EMBL" id="ANM86868.1"/>
    </source>
</evidence>
<evidence type="ECO:0000256" key="8">
    <source>
        <dbReference type="ARBA" id="ARBA00022827"/>
    </source>
</evidence>
<reference evidence="17" key="1">
    <citation type="journal article" date="2016" name="Mol. Biol. Evol.">
        <title>Novel hydrogenosomes in the microaerophilic jakobid Stygiella incarcerata.</title>
        <authorList>
            <person name="Leger M.M."/>
            <person name="Eme L."/>
            <person name="Hug L.A."/>
            <person name="Roger A.J."/>
        </authorList>
    </citation>
    <scope>NUCLEOTIDE SEQUENCE</scope>
</reference>
<dbReference type="FunFam" id="3.30.70.20:FF:000035">
    <property type="entry name" value="Iron hydrogenase 1"/>
    <property type="match status" value="1"/>
</dbReference>
<dbReference type="PANTHER" id="PTHR19384">
    <property type="entry name" value="NITRIC OXIDE SYNTHASE-RELATED"/>
    <property type="match status" value="1"/>
</dbReference>
<dbReference type="InterPro" id="IPR003097">
    <property type="entry name" value="CysJ-like_FAD-binding"/>
</dbReference>
<proteinExistence type="evidence at transcript level"/>
<evidence type="ECO:0000256" key="5">
    <source>
        <dbReference type="ARBA" id="ARBA00022630"/>
    </source>
</evidence>
<dbReference type="GO" id="GO:0010181">
    <property type="term" value="F:FMN binding"/>
    <property type="evidence" value="ECO:0007669"/>
    <property type="project" value="InterPro"/>
</dbReference>
<evidence type="ECO:0000256" key="1">
    <source>
        <dbReference type="ARBA" id="ARBA00001917"/>
    </source>
</evidence>
<dbReference type="PROSITE" id="PS51085">
    <property type="entry name" value="2FE2S_FER_2"/>
    <property type="match status" value="1"/>
</dbReference>
<dbReference type="Gene3D" id="2.40.30.10">
    <property type="entry name" value="Translation factors"/>
    <property type="match status" value="1"/>
</dbReference>
<dbReference type="Pfam" id="PF00175">
    <property type="entry name" value="NAD_binding_1"/>
    <property type="match status" value="1"/>
</dbReference>
<evidence type="ECO:0000256" key="10">
    <source>
        <dbReference type="ARBA" id="ARBA00023002"/>
    </source>
</evidence>
<dbReference type="InterPro" id="IPR017927">
    <property type="entry name" value="FAD-bd_FR_type"/>
</dbReference>
<dbReference type="InterPro" id="IPR017900">
    <property type="entry name" value="4Fe4S_Fe_S_CS"/>
</dbReference>
<keyword evidence="7" id="KW-0677">Repeat</keyword>
<feature type="domain" description="4Fe-4S ferredoxin-type" evidence="15">
    <location>
        <begin position="129"/>
        <end position="159"/>
    </location>
</feature>
<dbReference type="InterPro" id="IPR003149">
    <property type="entry name" value="Fe_hydrogenase_ssu"/>
</dbReference>
<comment type="similarity">
    <text evidence="3">Belongs to the NARF family.</text>
</comment>
<evidence type="ECO:0000256" key="7">
    <source>
        <dbReference type="ARBA" id="ARBA00022737"/>
    </source>
</evidence>
<keyword evidence="9" id="KW-0521">NADP</keyword>
<dbReference type="InterPro" id="IPR017938">
    <property type="entry name" value="Riboflavin_synthase-like_b-brl"/>
</dbReference>
<dbReference type="SUPFAM" id="SSF53920">
    <property type="entry name" value="Fe-only hydrogenase"/>
    <property type="match status" value="1"/>
</dbReference>
<dbReference type="EMBL" id="KU169139">
    <property type="protein sequence ID" value="ANM86884.1"/>
    <property type="molecule type" value="Genomic_DNA"/>
</dbReference>
<keyword evidence="4" id="KW-0004">4Fe-4S</keyword>
<dbReference type="Gene3D" id="3.40.50.360">
    <property type="match status" value="1"/>
</dbReference>
<dbReference type="Pfam" id="PF02256">
    <property type="entry name" value="Fe_hyd_SSU"/>
    <property type="match status" value="1"/>
</dbReference>
<dbReference type="Pfam" id="PF13510">
    <property type="entry name" value="Fer2_4"/>
    <property type="match status" value="1"/>
</dbReference>
<dbReference type="Gene3D" id="4.10.260.20">
    <property type="entry name" value="Iron hydrogenase, small subunit"/>
    <property type="match status" value="1"/>
</dbReference>
<dbReference type="InterPro" id="IPR000283">
    <property type="entry name" value="NADH_UbQ_OxRdtase_75kDa_su_CS"/>
</dbReference>
<dbReference type="Pfam" id="PF00667">
    <property type="entry name" value="FAD_binding_1"/>
    <property type="match status" value="1"/>
</dbReference>
<evidence type="ECO:0000256" key="11">
    <source>
        <dbReference type="ARBA" id="ARBA00023004"/>
    </source>
</evidence>
<evidence type="ECO:0000256" key="4">
    <source>
        <dbReference type="ARBA" id="ARBA00022485"/>
    </source>
</evidence>
<keyword evidence="12" id="KW-0411">Iron-sulfur</keyword>
<dbReference type="GO" id="GO:0016020">
    <property type="term" value="C:membrane"/>
    <property type="evidence" value="ECO:0007669"/>
    <property type="project" value="InterPro"/>
</dbReference>
<evidence type="ECO:0000259" key="16">
    <source>
        <dbReference type="PROSITE" id="PS51384"/>
    </source>
</evidence>
<dbReference type="Pfam" id="PF02906">
    <property type="entry name" value="Fe_hyd_lg_C"/>
    <property type="match status" value="1"/>
</dbReference>
<name>A0A192ZIW2_9EUKA</name>
<dbReference type="InterPro" id="IPR039261">
    <property type="entry name" value="FNR_nucleotide-bd"/>
</dbReference>
<dbReference type="PROSITE" id="PS51379">
    <property type="entry name" value="4FE4S_FER_2"/>
    <property type="match status" value="2"/>
</dbReference>
<dbReference type="SUPFAM" id="SSF63380">
    <property type="entry name" value="Riboflavin synthase domain-like"/>
    <property type="match status" value="1"/>
</dbReference>
<dbReference type="Gene3D" id="3.40.50.1780">
    <property type="match status" value="1"/>
</dbReference>
<dbReference type="GO" id="GO:0051539">
    <property type="term" value="F:4 iron, 4 sulfur cluster binding"/>
    <property type="evidence" value="ECO:0007669"/>
    <property type="project" value="UniProtKB-KW"/>
</dbReference>
<dbReference type="SUPFAM" id="SSF52218">
    <property type="entry name" value="Flavoproteins"/>
    <property type="match status" value="1"/>
</dbReference>
<dbReference type="GO" id="GO:0008901">
    <property type="term" value="F:ferredoxin hydrogenase activity"/>
    <property type="evidence" value="ECO:0007669"/>
    <property type="project" value="InterPro"/>
</dbReference>
<dbReference type="Gene3D" id="1.20.990.10">
    <property type="entry name" value="NADPH-cytochrome p450 Reductase, Chain A, domain 3"/>
    <property type="match status" value="1"/>
</dbReference>
<dbReference type="SUPFAM" id="SSF54862">
    <property type="entry name" value="4Fe-4S ferredoxins"/>
    <property type="match status" value="1"/>
</dbReference>
<dbReference type="InterPro" id="IPR017896">
    <property type="entry name" value="4Fe4S_Fe-S-bd"/>
</dbReference>
<dbReference type="SUPFAM" id="SSF54292">
    <property type="entry name" value="2Fe-2S ferredoxin-like"/>
    <property type="match status" value="1"/>
</dbReference>
<comment type="cofactor">
    <cofactor evidence="2">
        <name>FAD</name>
        <dbReference type="ChEBI" id="CHEBI:57692"/>
    </cofactor>
</comment>
<dbReference type="CDD" id="cd00207">
    <property type="entry name" value="fer2"/>
    <property type="match status" value="1"/>
</dbReference>
<dbReference type="Gene3D" id="3.30.70.20">
    <property type="match status" value="1"/>
</dbReference>
<dbReference type="InterPro" id="IPR036010">
    <property type="entry name" value="2Fe-2S_ferredoxin-like_sf"/>
</dbReference>
<dbReference type="InterPro" id="IPR001433">
    <property type="entry name" value="OxRdtase_FAD/NAD-bd"/>
</dbReference>
<evidence type="ECO:0000256" key="3">
    <source>
        <dbReference type="ARBA" id="ARBA00006596"/>
    </source>
</evidence>
<dbReference type="PROSITE" id="PS51384">
    <property type="entry name" value="FAD_FR"/>
    <property type="match status" value="1"/>
</dbReference>
<dbReference type="InterPro" id="IPR001709">
    <property type="entry name" value="Flavoprot_Pyr_Nucl_cyt_Rdtase"/>
</dbReference>
<dbReference type="InterPro" id="IPR009016">
    <property type="entry name" value="Fe_hydrogenase"/>
</dbReference>
<dbReference type="AlphaFoldDB" id="A0A192ZIW2"/>
<keyword evidence="8" id="KW-0274">FAD</keyword>
<dbReference type="GO" id="GO:0005829">
    <property type="term" value="C:cytosol"/>
    <property type="evidence" value="ECO:0007669"/>
    <property type="project" value="TreeGrafter"/>
</dbReference>
<accession>A0A192ZIW2</accession>
<evidence type="ECO:0000256" key="12">
    <source>
        <dbReference type="ARBA" id="ARBA00023014"/>
    </source>
</evidence>
<dbReference type="InterPro" id="IPR036991">
    <property type="entry name" value="Fe_hydrogenase_ssu_sf"/>
</dbReference>
<dbReference type="Gene3D" id="3.10.20.740">
    <property type="match status" value="1"/>
</dbReference>
<dbReference type="SUPFAM" id="SSF52343">
    <property type="entry name" value="Ferredoxin reductase-like, C-terminal NADP-linked domain"/>
    <property type="match status" value="1"/>
</dbReference>
<comment type="cofactor">
    <cofactor evidence="1">
        <name>FMN</name>
        <dbReference type="ChEBI" id="CHEBI:58210"/>
    </cofactor>
</comment>
<dbReference type="Pfam" id="PF00037">
    <property type="entry name" value="Fer4"/>
    <property type="match status" value="1"/>
</dbReference>
<feature type="domain" description="Flavodoxin-like" evidence="13">
    <location>
        <begin position="579"/>
        <end position="722"/>
    </location>
</feature>
<dbReference type="InterPro" id="IPR023173">
    <property type="entry name" value="NADPH_Cyt_P450_Rdtase_alpha"/>
</dbReference>
<evidence type="ECO:0000259" key="13">
    <source>
        <dbReference type="PROSITE" id="PS50902"/>
    </source>
</evidence>
<evidence type="ECO:0000256" key="2">
    <source>
        <dbReference type="ARBA" id="ARBA00001974"/>
    </source>
</evidence>
<dbReference type="GO" id="GO:0050660">
    <property type="term" value="F:flavin adenine dinucleotide binding"/>
    <property type="evidence" value="ECO:0007669"/>
    <property type="project" value="TreeGrafter"/>
</dbReference>
<dbReference type="PROSITE" id="PS50902">
    <property type="entry name" value="FLAVODOXIN_LIKE"/>
    <property type="match status" value="1"/>
</dbReference>
<sequence>MSETIKIQINGTEYDVPADASVLEACRMHGFTIPTLCYHPRLRVAGSCRVCVVSIEQDGEIQIKPSCSAKVAPGMKVRTDTHDVKVKSAEALRKLVEPEAKIAKRDGQTAELEDLIDRANDGWRDTSSFSIVRDMDLCVKCGRCVRACDQLQGLSLLATNTGEGAPIVTSTGAPLAETDCISCGQCTTFCPAGAIREVDHIERVLKAMDDKKIVVLQTAPSTRVAISECFGEPSGSIGTGKMVAAAKLAGFSYVFDTNFTADLTIMEEGTELLGRVANGGPFPMFTSCCPGWINLCEKRFPEYIPNLSSCRSPMQMMSPIIKTYFAKRTGINPDDLYVVAMMPCTAKKDEIERPQMFRDGKKDTEAVLTTRELGELIKRKGINWDDLPDLPYDDPIGASTGAAALFGATGGVMEAALRTAYELKTGKTLPSVEFQQVRGLAGVKEAEIPVDGLNVRVAVASGTANVLALMDKIKKGAEYHFVEIMACPGGCIGGGGQPISLDKDILKKRMESIYSIDERSVIRKSHENPMITEIYKNFFGKPGSHLSHELLHTTYSDRSTKIVKKEETVKEVAGAGEGLLILFGSQGGATAAHAKNMAVAGKKMGLETRCIPLDSYDVCQLSCEKNVVILTSTFGDGELPDNAKKFWNYLAQTHAADLLSNVNFSICGFGSKQYTKFCEAALMIEKRVKALGGKFPVAPVACDESAGDKGMGTLDGWEKEAFTAMGGAEESVIEPPAPEYVVSLAIGKAARPRPCPPGYHFVRLATNNSITPEGYDRPVRYIEFNLEGSGLKYAVGDHISILPRNDPAKVADFLKFAGLEGSTNITVTPIDREEVMTIPPHLTVAELFEQYVDLFGTPSQKLLSQLALLAADEAEKAKLLKLAEDKAVFDEFVKEHNIEETLREFPSAMPPIENIISMVPRIKPRLYSIASSGNMHPKTIQLSIVLVHYKTPGGKPRQGQCTSFLFAQDASKKPLVAVHIKRGVLIPPENPKTPTMMIGLGTGVAPFRGFLQEREFQKAQGVELGPCVFYYGVRYRKKDFFFEDELNAYLKSGVLTDMITAFSHDQAHFIFVQHKIDEEPKKCYEIVKYPNTHMYYCGPAMGIPETIVESMKGAMVKIGGVSAADAEAAIAKMKKEGRLNIEAY</sequence>
<dbReference type="SMART" id="SM00902">
    <property type="entry name" value="Fe_hyd_SSU"/>
    <property type="match status" value="1"/>
</dbReference>
<keyword evidence="6" id="KW-0479">Metal-binding</keyword>
<dbReference type="PROSITE" id="PS00641">
    <property type="entry name" value="COMPLEX1_75K_1"/>
    <property type="match status" value="1"/>
</dbReference>
<evidence type="ECO:0000256" key="6">
    <source>
        <dbReference type="ARBA" id="ARBA00022723"/>
    </source>
</evidence>
<dbReference type="InterPro" id="IPR008254">
    <property type="entry name" value="Flavodoxin/NO_synth"/>
</dbReference>
<dbReference type="PRINTS" id="PR00371">
    <property type="entry name" value="FPNCR"/>
</dbReference>